<organism evidence="1 2">
    <name type="scientific">Araneus ventricosus</name>
    <name type="common">Orbweaver spider</name>
    <name type="synonym">Epeira ventricosa</name>
    <dbReference type="NCBI Taxonomy" id="182803"/>
    <lineage>
        <taxon>Eukaryota</taxon>
        <taxon>Metazoa</taxon>
        <taxon>Ecdysozoa</taxon>
        <taxon>Arthropoda</taxon>
        <taxon>Chelicerata</taxon>
        <taxon>Arachnida</taxon>
        <taxon>Araneae</taxon>
        <taxon>Araneomorphae</taxon>
        <taxon>Entelegynae</taxon>
        <taxon>Araneoidea</taxon>
        <taxon>Araneidae</taxon>
        <taxon>Araneus</taxon>
    </lineage>
</organism>
<proteinExistence type="predicted"/>
<keyword evidence="2" id="KW-1185">Reference proteome</keyword>
<name>A0A4Y2IDX9_ARAVE</name>
<dbReference type="AlphaFoldDB" id="A0A4Y2IDX9"/>
<sequence>MPAVIVVFDGESEFPLSLIEELGHSRILRSLYFIGLRNQRVKAAVVKDKWTPYRAYLLAISQPHLPSKDANRLRPAFSSVKGNFLDRLSRC</sequence>
<gene>
    <name evidence="1" type="ORF">AVEN_241361_1</name>
</gene>
<dbReference type="EMBL" id="BGPR01002586">
    <property type="protein sequence ID" value="GBM75911.1"/>
    <property type="molecule type" value="Genomic_DNA"/>
</dbReference>
<accession>A0A4Y2IDX9</accession>
<protein>
    <submittedName>
        <fullName evidence="1">Uncharacterized protein</fullName>
    </submittedName>
</protein>
<dbReference type="Proteomes" id="UP000499080">
    <property type="component" value="Unassembled WGS sequence"/>
</dbReference>
<evidence type="ECO:0000313" key="1">
    <source>
        <dbReference type="EMBL" id="GBM75911.1"/>
    </source>
</evidence>
<evidence type="ECO:0000313" key="2">
    <source>
        <dbReference type="Proteomes" id="UP000499080"/>
    </source>
</evidence>
<reference evidence="1 2" key="1">
    <citation type="journal article" date="2019" name="Sci. Rep.">
        <title>Orb-weaving spider Araneus ventricosus genome elucidates the spidroin gene catalogue.</title>
        <authorList>
            <person name="Kono N."/>
            <person name="Nakamura H."/>
            <person name="Ohtoshi R."/>
            <person name="Moran D.A.P."/>
            <person name="Shinohara A."/>
            <person name="Yoshida Y."/>
            <person name="Fujiwara M."/>
            <person name="Mori M."/>
            <person name="Tomita M."/>
            <person name="Arakawa K."/>
        </authorList>
    </citation>
    <scope>NUCLEOTIDE SEQUENCE [LARGE SCALE GENOMIC DNA]</scope>
</reference>
<comment type="caution">
    <text evidence="1">The sequence shown here is derived from an EMBL/GenBank/DDBJ whole genome shotgun (WGS) entry which is preliminary data.</text>
</comment>